<dbReference type="InterPro" id="IPR001867">
    <property type="entry name" value="OmpR/PhoB-type_DNA-bd"/>
</dbReference>
<keyword evidence="2" id="KW-0805">Transcription regulation</keyword>
<dbReference type="Pfam" id="PF00486">
    <property type="entry name" value="Trans_reg_C"/>
    <property type="match status" value="1"/>
</dbReference>
<name>A0A367YSG4_9ACTN</name>
<dbReference type="SUPFAM" id="SSF46894">
    <property type="entry name" value="C-terminal effector domain of the bipartite response regulators"/>
    <property type="match status" value="1"/>
</dbReference>
<dbReference type="InterPro" id="IPR011006">
    <property type="entry name" value="CheY-like_superfamily"/>
</dbReference>
<dbReference type="Pfam" id="PF00072">
    <property type="entry name" value="Response_reg"/>
    <property type="match status" value="1"/>
</dbReference>
<feature type="modified residue" description="4-aspartylphosphate" evidence="5">
    <location>
        <position position="60"/>
    </location>
</feature>
<dbReference type="SMART" id="SM00448">
    <property type="entry name" value="REC"/>
    <property type="match status" value="1"/>
</dbReference>
<evidence type="ECO:0000256" key="1">
    <source>
        <dbReference type="ARBA" id="ARBA00022553"/>
    </source>
</evidence>
<proteinExistence type="predicted"/>
<dbReference type="Proteomes" id="UP000252770">
    <property type="component" value="Unassembled WGS sequence"/>
</dbReference>
<dbReference type="Gene3D" id="1.10.10.10">
    <property type="entry name" value="Winged helix-like DNA-binding domain superfamily/Winged helix DNA-binding domain"/>
    <property type="match status" value="1"/>
</dbReference>
<dbReference type="RefSeq" id="WP_114127366.1">
    <property type="nucleotide sequence ID" value="NZ_QOUI01000009.1"/>
</dbReference>
<evidence type="ECO:0000313" key="9">
    <source>
        <dbReference type="EMBL" id="RCK68740.1"/>
    </source>
</evidence>
<evidence type="ECO:0000313" key="10">
    <source>
        <dbReference type="Proteomes" id="UP000252770"/>
    </source>
</evidence>
<accession>A0A367YSG4</accession>
<evidence type="ECO:0000256" key="5">
    <source>
        <dbReference type="PROSITE-ProRule" id="PRU00169"/>
    </source>
</evidence>
<dbReference type="PANTHER" id="PTHR48111:SF4">
    <property type="entry name" value="DNA-BINDING DUAL TRANSCRIPTIONAL REGULATOR OMPR"/>
    <property type="match status" value="1"/>
</dbReference>
<gene>
    <name evidence="9" type="ORF">DT076_14230</name>
</gene>
<evidence type="ECO:0000256" key="4">
    <source>
        <dbReference type="ARBA" id="ARBA00023163"/>
    </source>
</evidence>
<dbReference type="CDD" id="cd17574">
    <property type="entry name" value="REC_OmpR"/>
    <property type="match status" value="1"/>
</dbReference>
<dbReference type="PANTHER" id="PTHR48111">
    <property type="entry name" value="REGULATOR OF RPOS"/>
    <property type="match status" value="1"/>
</dbReference>
<dbReference type="InterPro" id="IPR016032">
    <property type="entry name" value="Sig_transdc_resp-reg_C-effctor"/>
</dbReference>
<protein>
    <submittedName>
        <fullName evidence="9">DNA-binding response regulator</fullName>
    </submittedName>
</protein>
<feature type="domain" description="OmpR/PhoB-type" evidence="8">
    <location>
        <begin position="171"/>
        <end position="275"/>
    </location>
</feature>
<dbReference type="GO" id="GO:0005829">
    <property type="term" value="C:cytosol"/>
    <property type="evidence" value="ECO:0007669"/>
    <property type="project" value="TreeGrafter"/>
</dbReference>
<dbReference type="AlphaFoldDB" id="A0A367YSG4"/>
<sequence>MTSAEDVRRRTAVIVEDDADISELLRAILQQAGFDCHLAATGGEGVRLVREQAPVLTTLDVSLPDYDGLEVVRQIRSFSDTYVIILSGKDEETDILMGLGAGADDYVSKPFRPREVRARVEAMLRRRDLWLAQLGAPSSPAAVPSPVPAPAPTVAPVTTDAGAGADEVEGSAWLGRNGMRVHPEMRLCEVDGRPVELTRSEFDLLLAIVRRDRRVASKEVLVQELRHEVEGSWVSESDRRSVEVHLANLRRKLGDSAGQPRFIETVRGVGYRLAARRA</sequence>
<dbReference type="GO" id="GO:0006355">
    <property type="term" value="P:regulation of DNA-templated transcription"/>
    <property type="evidence" value="ECO:0007669"/>
    <property type="project" value="InterPro"/>
</dbReference>
<comment type="caution">
    <text evidence="9">The sequence shown here is derived from an EMBL/GenBank/DDBJ whole genome shotgun (WGS) entry which is preliminary data.</text>
</comment>
<dbReference type="CDD" id="cd00383">
    <property type="entry name" value="trans_reg_C"/>
    <property type="match status" value="1"/>
</dbReference>
<keyword evidence="4" id="KW-0804">Transcription</keyword>
<dbReference type="PROSITE" id="PS51755">
    <property type="entry name" value="OMPR_PHOB"/>
    <property type="match status" value="1"/>
</dbReference>
<evidence type="ECO:0000259" key="8">
    <source>
        <dbReference type="PROSITE" id="PS51755"/>
    </source>
</evidence>
<dbReference type="Gene3D" id="3.40.50.2300">
    <property type="match status" value="1"/>
</dbReference>
<dbReference type="GO" id="GO:0032993">
    <property type="term" value="C:protein-DNA complex"/>
    <property type="evidence" value="ECO:0007669"/>
    <property type="project" value="TreeGrafter"/>
</dbReference>
<keyword evidence="3 6" id="KW-0238">DNA-binding</keyword>
<dbReference type="EMBL" id="QOUI01000009">
    <property type="protein sequence ID" value="RCK68740.1"/>
    <property type="molecule type" value="Genomic_DNA"/>
</dbReference>
<dbReference type="SMART" id="SM00862">
    <property type="entry name" value="Trans_reg_C"/>
    <property type="match status" value="1"/>
</dbReference>
<dbReference type="GO" id="GO:0000156">
    <property type="term" value="F:phosphorelay response regulator activity"/>
    <property type="evidence" value="ECO:0007669"/>
    <property type="project" value="TreeGrafter"/>
</dbReference>
<evidence type="ECO:0000256" key="2">
    <source>
        <dbReference type="ARBA" id="ARBA00023015"/>
    </source>
</evidence>
<dbReference type="SUPFAM" id="SSF52172">
    <property type="entry name" value="CheY-like"/>
    <property type="match status" value="1"/>
</dbReference>
<dbReference type="InterPro" id="IPR036388">
    <property type="entry name" value="WH-like_DNA-bd_sf"/>
</dbReference>
<keyword evidence="10" id="KW-1185">Reference proteome</keyword>
<dbReference type="InterPro" id="IPR039420">
    <property type="entry name" value="WalR-like"/>
</dbReference>
<dbReference type="Gene3D" id="6.10.250.690">
    <property type="match status" value="1"/>
</dbReference>
<organism evidence="9 10">
    <name type="scientific">Desertihabitans brevis</name>
    <dbReference type="NCBI Taxonomy" id="2268447"/>
    <lineage>
        <taxon>Bacteria</taxon>
        <taxon>Bacillati</taxon>
        <taxon>Actinomycetota</taxon>
        <taxon>Actinomycetes</taxon>
        <taxon>Propionibacteriales</taxon>
        <taxon>Propionibacteriaceae</taxon>
        <taxon>Desertihabitans</taxon>
    </lineage>
</organism>
<evidence type="ECO:0000256" key="6">
    <source>
        <dbReference type="PROSITE-ProRule" id="PRU01091"/>
    </source>
</evidence>
<evidence type="ECO:0000256" key="3">
    <source>
        <dbReference type="ARBA" id="ARBA00023125"/>
    </source>
</evidence>
<feature type="DNA-binding region" description="OmpR/PhoB-type" evidence="6">
    <location>
        <begin position="171"/>
        <end position="275"/>
    </location>
</feature>
<dbReference type="PROSITE" id="PS50110">
    <property type="entry name" value="RESPONSE_REGULATORY"/>
    <property type="match status" value="1"/>
</dbReference>
<evidence type="ECO:0000259" key="7">
    <source>
        <dbReference type="PROSITE" id="PS50110"/>
    </source>
</evidence>
<dbReference type="InterPro" id="IPR001789">
    <property type="entry name" value="Sig_transdc_resp-reg_receiver"/>
</dbReference>
<reference evidence="9 10" key="1">
    <citation type="submission" date="2018-07" db="EMBL/GenBank/DDBJ databases">
        <title>Desertimonas flava gen. nov. sp. nov.</title>
        <authorList>
            <person name="Liu S."/>
        </authorList>
    </citation>
    <scope>NUCLEOTIDE SEQUENCE [LARGE SCALE GENOMIC DNA]</scope>
    <source>
        <strain evidence="9 10">16Sb5-5</strain>
    </source>
</reference>
<keyword evidence="1 5" id="KW-0597">Phosphoprotein</keyword>
<feature type="domain" description="Response regulatory" evidence="7">
    <location>
        <begin position="11"/>
        <end position="124"/>
    </location>
</feature>
<dbReference type="GO" id="GO:0000976">
    <property type="term" value="F:transcription cis-regulatory region binding"/>
    <property type="evidence" value="ECO:0007669"/>
    <property type="project" value="TreeGrafter"/>
</dbReference>